<comment type="cofactor">
    <cofactor evidence="6">
        <name>Fe cation</name>
        <dbReference type="ChEBI" id="CHEBI:24875"/>
    </cofactor>
    <text evidence="6">Binds 2 iron ions per subunit.</text>
</comment>
<feature type="binding site" evidence="6">
    <location>
        <position position="58"/>
    </location>
    <ligand>
        <name>Fe cation</name>
        <dbReference type="ChEBI" id="CHEBI:24875"/>
        <label>1</label>
    </ligand>
</feature>
<keyword evidence="3" id="KW-0732">Signal</keyword>
<feature type="binding site" evidence="6">
    <location>
        <position position="91"/>
    </location>
    <ligand>
        <name>Fe cation</name>
        <dbReference type="ChEBI" id="CHEBI:24875"/>
        <label>2</label>
    </ligand>
</feature>
<evidence type="ECO:0000259" key="7">
    <source>
        <dbReference type="Pfam" id="PF00149"/>
    </source>
</evidence>
<feature type="binding site" evidence="6">
    <location>
        <position position="129"/>
    </location>
    <ligand>
        <name>Fe cation</name>
        <dbReference type="ChEBI" id="CHEBI:24875"/>
        <label>2</label>
    </ligand>
</feature>
<feature type="binding site" evidence="6">
    <location>
        <position position="264"/>
    </location>
    <ligand>
        <name>Fe cation</name>
        <dbReference type="ChEBI" id="CHEBI:24875"/>
        <label>2</label>
    </ligand>
</feature>
<reference evidence="8 9" key="1">
    <citation type="submission" date="2018-11" db="EMBL/GenBank/DDBJ databases">
        <title>Novel bacteria species description.</title>
        <authorList>
            <person name="Han J.-H."/>
        </authorList>
    </citation>
    <scope>NUCLEOTIDE SEQUENCE [LARGE SCALE GENOMIC DNA]</scope>
    <source>
        <strain evidence="8 9">KCTC23259</strain>
    </source>
</reference>
<name>A0AAE3KR49_9BACT</name>
<comment type="catalytic activity">
    <reaction evidence="1 5">
        <text>a phosphate monoester + H2O = an alcohol + phosphate</text>
        <dbReference type="Rhea" id="RHEA:15017"/>
        <dbReference type="ChEBI" id="CHEBI:15377"/>
        <dbReference type="ChEBI" id="CHEBI:30879"/>
        <dbReference type="ChEBI" id="CHEBI:43474"/>
        <dbReference type="ChEBI" id="CHEBI:67140"/>
        <dbReference type="EC" id="3.1.3.2"/>
    </reaction>
</comment>
<proteinExistence type="predicted"/>
<dbReference type="InterPro" id="IPR024927">
    <property type="entry name" value="Acid_PPase"/>
</dbReference>
<dbReference type="CDD" id="cd07378">
    <property type="entry name" value="MPP_ACP5"/>
    <property type="match status" value="1"/>
</dbReference>
<keyword evidence="5 6" id="KW-0408">Iron</keyword>
<evidence type="ECO:0000256" key="3">
    <source>
        <dbReference type="ARBA" id="ARBA00022729"/>
    </source>
</evidence>
<dbReference type="GO" id="GO:0003993">
    <property type="term" value="F:acid phosphatase activity"/>
    <property type="evidence" value="ECO:0007669"/>
    <property type="project" value="UniProtKB-UniRule"/>
</dbReference>
<dbReference type="Gene3D" id="3.60.21.10">
    <property type="match status" value="1"/>
</dbReference>
<feature type="domain" description="Calcineurin-like phosphoesterase" evidence="7">
    <location>
        <begin position="52"/>
        <end position="267"/>
    </location>
</feature>
<sequence length="335" mass="38151">MPNIFSSFLQPKLSTRFTLVFSLILVLFQGFIFAQNTPKPDSVVRVFPGTLNFLVVGDWGRFGEDHQTPVANQMAKVADKINRNFIISTGDNFYPHGVASVEDPQWKTSYEDVYKQFALHWEWYSVLGNHDYIGNPDAQVAYSKISRRWRMPARYFSETFAINGDTTNQVLIAFIDTNPLIPDFYKNKTYGPNVVSQDSTAQKIWLEKTLDNKSPNIKWKIVVGHHPLYTATLKRRESHDTRAVRHSLKGILDKYQVDAYLCGHDHDLQHLLPEGKTHYFVSGSGSEVTEIGTLPISKLALAEYGFMTFSIGPKSMNVQAINHQGKVVYRTEIVK</sequence>
<comment type="caution">
    <text evidence="8">The sequence shown here is derived from an EMBL/GenBank/DDBJ whole genome shotgun (WGS) entry which is preliminary data.</text>
</comment>
<evidence type="ECO:0000256" key="6">
    <source>
        <dbReference type="PIRSR" id="PIRSR000898-1"/>
    </source>
</evidence>
<accession>A0AAE3KR49</accession>
<protein>
    <recommendedName>
        <fullName evidence="2 5">acid phosphatase</fullName>
        <ecNumber evidence="2 5">3.1.3.2</ecNumber>
    </recommendedName>
</protein>
<feature type="binding site" evidence="6">
    <location>
        <position position="91"/>
    </location>
    <ligand>
        <name>Fe cation</name>
        <dbReference type="ChEBI" id="CHEBI:24875"/>
        <label>1</label>
    </ligand>
</feature>
<dbReference type="SUPFAM" id="SSF56300">
    <property type="entry name" value="Metallo-dependent phosphatases"/>
    <property type="match status" value="1"/>
</dbReference>
<keyword evidence="9" id="KW-1185">Reference proteome</keyword>
<evidence type="ECO:0000256" key="4">
    <source>
        <dbReference type="ARBA" id="ARBA00022801"/>
    </source>
</evidence>
<dbReference type="AlphaFoldDB" id="A0AAE3KR49"/>
<feature type="binding site" evidence="6">
    <location>
        <position position="94"/>
    </location>
    <ligand>
        <name>Fe cation</name>
        <dbReference type="ChEBI" id="CHEBI:24875"/>
        <label>1</label>
    </ligand>
</feature>
<dbReference type="RefSeq" id="WP_255035494.1">
    <property type="nucleotide sequence ID" value="NZ_RJUF01000003.1"/>
</dbReference>
<evidence type="ECO:0000256" key="2">
    <source>
        <dbReference type="ARBA" id="ARBA00012646"/>
    </source>
</evidence>
<dbReference type="EC" id="3.1.3.2" evidence="2 5"/>
<dbReference type="EMBL" id="RJUF01000003">
    <property type="protein sequence ID" value="MCP9761753.1"/>
    <property type="molecule type" value="Genomic_DNA"/>
</dbReference>
<organism evidence="8 9">
    <name type="scientific">Lacihabitans soyangensis</name>
    <dbReference type="NCBI Taxonomy" id="869394"/>
    <lineage>
        <taxon>Bacteria</taxon>
        <taxon>Pseudomonadati</taxon>
        <taxon>Bacteroidota</taxon>
        <taxon>Cytophagia</taxon>
        <taxon>Cytophagales</taxon>
        <taxon>Leadbetterellaceae</taxon>
        <taxon>Lacihabitans</taxon>
    </lineage>
</organism>
<evidence type="ECO:0000313" key="9">
    <source>
        <dbReference type="Proteomes" id="UP001204144"/>
    </source>
</evidence>
<gene>
    <name evidence="8" type="ORF">EGI31_02215</name>
</gene>
<dbReference type="Proteomes" id="UP001204144">
    <property type="component" value="Unassembled WGS sequence"/>
</dbReference>
<dbReference type="InterPro" id="IPR004843">
    <property type="entry name" value="Calcineurin-like_PHP"/>
</dbReference>
<dbReference type="PANTHER" id="PTHR10161:SF14">
    <property type="entry name" value="TARTRATE-RESISTANT ACID PHOSPHATASE TYPE 5"/>
    <property type="match status" value="1"/>
</dbReference>
<evidence type="ECO:0000256" key="1">
    <source>
        <dbReference type="ARBA" id="ARBA00000032"/>
    </source>
</evidence>
<dbReference type="PANTHER" id="PTHR10161">
    <property type="entry name" value="TARTRATE-RESISTANT ACID PHOSPHATASE TYPE 5"/>
    <property type="match status" value="1"/>
</dbReference>
<keyword evidence="4 5" id="KW-0378">Hydrolase</keyword>
<dbReference type="PIRSF" id="PIRSF000898">
    <property type="entry name" value="Acid_Ptase_5"/>
    <property type="match status" value="1"/>
</dbReference>
<evidence type="ECO:0000256" key="5">
    <source>
        <dbReference type="PIRNR" id="PIRNR000898"/>
    </source>
</evidence>
<dbReference type="GO" id="GO:0046872">
    <property type="term" value="F:metal ion binding"/>
    <property type="evidence" value="ECO:0007669"/>
    <property type="project" value="UniProtKB-KW"/>
</dbReference>
<dbReference type="InterPro" id="IPR029052">
    <property type="entry name" value="Metallo-depent_PP-like"/>
</dbReference>
<feature type="binding site" evidence="6">
    <location>
        <position position="266"/>
    </location>
    <ligand>
        <name>Fe cation</name>
        <dbReference type="ChEBI" id="CHEBI:24875"/>
        <label>1</label>
    </ligand>
</feature>
<dbReference type="InterPro" id="IPR051558">
    <property type="entry name" value="Metallophosphoesterase_PAP"/>
</dbReference>
<feature type="binding site" evidence="6">
    <location>
        <position position="225"/>
    </location>
    <ligand>
        <name>Fe cation</name>
        <dbReference type="ChEBI" id="CHEBI:24875"/>
        <label>2</label>
    </ligand>
</feature>
<keyword evidence="6" id="KW-0479">Metal-binding</keyword>
<dbReference type="Pfam" id="PF00149">
    <property type="entry name" value="Metallophos"/>
    <property type="match status" value="1"/>
</dbReference>
<evidence type="ECO:0000313" key="8">
    <source>
        <dbReference type="EMBL" id="MCP9761753.1"/>
    </source>
</evidence>